<name>A0ABP0XPS3_9ROSI</name>
<dbReference type="EMBL" id="OZ021735">
    <property type="protein sequence ID" value="CAK9310157.1"/>
    <property type="molecule type" value="Genomic_DNA"/>
</dbReference>
<proteinExistence type="predicted"/>
<dbReference type="Proteomes" id="UP001642487">
    <property type="component" value="Chromosome 1"/>
</dbReference>
<keyword evidence="2" id="KW-1185">Reference proteome</keyword>
<accession>A0ABP0XPS3</accession>
<reference evidence="1 2" key="1">
    <citation type="submission" date="2024-03" db="EMBL/GenBank/DDBJ databases">
        <authorList>
            <person name="Gkanogiannis A."/>
            <person name="Becerra Lopez-Lavalle L."/>
        </authorList>
    </citation>
    <scope>NUCLEOTIDE SEQUENCE [LARGE SCALE GENOMIC DNA]</scope>
</reference>
<organism evidence="1 2">
    <name type="scientific">Citrullus colocynthis</name>
    <name type="common">colocynth</name>
    <dbReference type="NCBI Taxonomy" id="252529"/>
    <lineage>
        <taxon>Eukaryota</taxon>
        <taxon>Viridiplantae</taxon>
        <taxon>Streptophyta</taxon>
        <taxon>Embryophyta</taxon>
        <taxon>Tracheophyta</taxon>
        <taxon>Spermatophyta</taxon>
        <taxon>Magnoliopsida</taxon>
        <taxon>eudicotyledons</taxon>
        <taxon>Gunneridae</taxon>
        <taxon>Pentapetalae</taxon>
        <taxon>rosids</taxon>
        <taxon>fabids</taxon>
        <taxon>Cucurbitales</taxon>
        <taxon>Cucurbitaceae</taxon>
        <taxon>Benincaseae</taxon>
        <taxon>Citrullus</taxon>
    </lineage>
</organism>
<evidence type="ECO:0000313" key="2">
    <source>
        <dbReference type="Proteomes" id="UP001642487"/>
    </source>
</evidence>
<gene>
    <name evidence="1" type="ORF">CITCOLO1_LOCUS1770</name>
</gene>
<protein>
    <submittedName>
        <fullName evidence="1">Uncharacterized protein</fullName>
    </submittedName>
</protein>
<sequence length="70" mass="8121">MQRGKSDGLGVSQLRRVQICSYSQTSRRTIIMRSRVILSCFLSLPLSLSKFLFTNFSSEFNKTTQIQRSW</sequence>
<evidence type="ECO:0000313" key="1">
    <source>
        <dbReference type="EMBL" id="CAK9310157.1"/>
    </source>
</evidence>